<dbReference type="AlphaFoldDB" id="A0A4R1HDX9"/>
<dbReference type="InterPro" id="IPR001279">
    <property type="entry name" value="Metallo-B-lactamas"/>
</dbReference>
<dbReference type="RefSeq" id="WP_165869143.1">
    <property type="nucleotide sequence ID" value="NZ_SMFX01000001.1"/>
</dbReference>
<dbReference type="InterPro" id="IPR004477">
    <property type="entry name" value="ComEC_N"/>
</dbReference>
<evidence type="ECO:0000256" key="1">
    <source>
        <dbReference type="ARBA" id="ARBA00004651"/>
    </source>
</evidence>
<gene>
    <name evidence="8" type="ORF">DFR30_1648</name>
</gene>
<evidence type="ECO:0000256" key="3">
    <source>
        <dbReference type="ARBA" id="ARBA00022692"/>
    </source>
</evidence>
<dbReference type="Gene3D" id="3.60.15.10">
    <property type="entry name" value="Ribonuclease Z/Hydroxyacylglutathione hydrolase-like"/>
    <property type="match status" value="1"/>
</dbReference>
<feature type="transmembrane region" description="Helical" evidence="6">
    <location>
        <begin position="367"/>
        <end position="386"/>
    </location>
</feature>
<evidence type="ECO:0000256" key="6">
    <source>
        <dbReference type="SAM" id="Phobius"/>
    </source>
</evidence>
<dbReference type="SMART" id="SM00849">
    <property type="entry name" value="Lactamase_B"/>
    <property type="match status" value="1"/>
</dbReference>
<evidence type="ECO:0000259" key="7">
    <source>
        <dbReference type="SMART" id="SM00849"/>
    </source>
</evidence>
<dbReference type="SUPFAM" id="SSF56281">
    <property type="entry name" value="Metallo-hydrolase/oxidoreductase"/>
    <property type="match status" value="1"/>
</dbReference>
<dbReference type="Pfam" id="PF03772">
    <property type="entry name" value="Competence"/>
    <property type="match status" value="1"/>
</dbReference>
<feature type="transmembrane region" description="Helical" evidence="6">
    <location>
        <begin position="392"/>
        <end position="414"/>
    </location>
</feature>
<dbReference type="InterPro" id="IPR004797">
    <property type="entry name" value="Competence_ComEC/Rec2"/>
</dbReference>
<dbReference type="PANTHER" id="PTHR30619:SF1">
    <property type="entry name" value="RECOMBINATION PROTEIN 2"/>
    <property type="match status" value="1"/>
</dbReference>
<evidence type="ECO:0000256" key="4">
    <source>
        <dbReference type="ARBA" id="ARBA00022989"/>
    </source>
</evidence>
<feature type="transmembrane region" description="Helical" evidence="6">
    <location>
        <begin position="226"/>
        <end position="251"/>
    </location>
</feature>
<feature type="transmembrane region" description="Helical" evidence="6">
    <location>
        <begin position="297"/>
        <end position="315"/>
    </location>
</feature>
<comment type="caution">
    <text evidence="8">The sequence shown here is derived from an EMBL/GenBank/DDBJ whole genome shotgun (WGS) entry which is preliminary data.</text>
</comment>
<evidence type="ECO:0000313" key="9">
    <source>
        <dbReference type="Proteomes" id="UP000295707"/>
    </source>
</evidence>
<sequence>MLYSALAMLAGISVFLTFMPVEGWWFAAPLAMFLFVPLKPCRLVGIAMAGFLWCGWSLQLLLVQQLPTGLENRDLLVEGVIKGMPEAMPAGRLRFLFEIDCYHDATGCHRLPLTARLNWYRNTAELHPGERWQLRVRLKRPHGFANPGGFDYERWLLSAGVRATGYIRSNAGNRRIGNSPGATVQHLREWLAGELSTRLAGNPMTAVLRALGVGDRSQMTSTQWDVLSATGTGHLLAISGLHVGLVASLVFGLVRYSWAWSGLSYFWPARHAAALASILAALGYSLLSGFQVPAQRALIMITVFMLSGFASQKLAPWHTWSLALILVMLLEPLSVLTPGLWLSFGAVAAILYLSVGHQDSRSKWRGIGRLQFLLPVALLVPGWVWFQQVSLVAPLVNLLAIPWTGFLIVPPLLAGLSCLSLWPVAAGWFLVLAATSAGLLWRGLEWFAGWPGNLLYLPAITPLGVAALVPAVVCVLAPGTLPVRLVGLLLLMPVMFSPPQRPDTGNVWLTVLDVGQGLSAVIQTRQRVLVFDAGPSFRSGFDTGEAVVAPYLRWQGYKFIDHLVISHSDNDHAGGAPAIRAMFNTGRIYSGEADELGFRDVHNCQAGQHWSWDQVQFEMLSPGVDRGSGNNASCVLRVTAQDGRSILLPGDIERRVENRLLQQIPGKLAATVLLAPHHGSLTSSSSGFVAAVKPELVIFSSGYLNRFGFPRPEVSRRYKNQGAMQLNTAEEGSIQVHIDAGRPVFISRYRRHRHFGALVGSATAQ</sequence>
<dbReference type="InterPro" id="IPR035681">
    <property type="entry name" value="ComA-like_MBL"/>
</dbReference>
<evidence type="ECO:0000256" key="2">
    <source>
        <dbReference type="ARBA" id="ARBA00022475"/>
    </source>
</evidence>
<feature type="transmembrane region" description="Helical" evidence="6">
    <location>
        <begin position="43"/>
        <end position="63"/>
    </location>
</feature>
<dbReference type="EMBL" id="SMFX01000001">
    <property type="protein sequence ID" value="TCK18370.1"/>
    <property type="molecule type" value="Genomic_DNA"/>
</dbReference>
<dbReference type="Pfam" id="PF13567">
    <property type="entry name" value="DUF4131"/>
    <property type="match status" value="1"/>
</dbReference>
<proteinExistence type="predicted"/>
<dbReference type="InterPro" id="IPR052159">
    <property type="entry name" value="Competence_DNA_uptake"/>
</dbReference>
<dbReference type="InterPro" id="IPR025405">
    <property type="entry name" value="DUF4131"/>
</dbReference>
<dbReference type="CDD" id="cd07731">
    <property type="entry name" value="ComA-like_MBL-fold"/>
    <property type="match status" value="1"/>
</dbReference>
<keyword evidence="5 6" id="KW-0472">Membrane</keyword>
<dbReference type="NCBIfam" id="TIGR00361">
    <property type="entry name" value="ComEC_Rec2"/>
    <property type="match status" value="1"/>
</dbReference>
<evidence type="ECO:0000256" key="5">
    <source>
        <dbReference type="ARBA" id="ARBA00023136"/>
    </source>
</evidence>
<organism evidence="8 9">
    <name type="scientific">Thiogranum longum</name>
    <dbReference type="NCBI Taxonomy" id="1537524"/>
    <lineage>
        <taxon>Bacteria</taxon>
        <taxon>Pseudomonadati</taxon>
        <taxon>Pseudomonadota</taxon>
        <taxon>Gammaproteobacteria</taxon>
        <taxon>Chromatiales</taxon>
        <taxon>Ectothiorhodospiraceae</taxon>
        <taxon>Thiogranum</taxon>
    </lineage>
</organism>
<keyword evidence="4 6" id="KW-1133">Transmembrane helix</keyword>
<dbReference type="Pfam" id="PF00753">
    <property type="entry name" value="Lactamase_B"/>
    <property type="match status" value="1"/>
</dbReference>
<feature type="transmembrane region" description="Helical" evidence="6">
    <location>
        <begin position="335"/>
        <end position="355"/>
    </location>
</feature>
<dbReference type="Proteomes" id="UP000295707">
    <property type="component" value="Unassembled WGS sequence"/>
</dbReference>
<feature type="transmembrane region" description="Helical" evidence="6">
    <location>
        <begin position="421"/>
        <end position="444"/>
    </location>
</feature>
<comment type="subcellular location">
    <subcellularLocation>
        <location evidence="1">Cell membrane</location>
        <topology evidence="1">Multi-pass membrane protein</topology>
    </subcellularLocation>
</comment>
<keyword evidence="3 6" id="KW-0812">Transmembrane</keyword>
<protein>
    <submittedName>
        <fullName evidence="8">Competence protein ComEC</fullName>
    </submittedName>
</protein>
<dbReference type="PANTHER" id="PTHR30619">
    <property type="entry name" value="DNA INTERNALIZATION/COMPETENCE PROTEIN COMEC/REC2"/>
    <property type="match status" value="1"/>
</dbReference>
<keyword evidence="2" id="KW-1003">Cell membrane</keyword>
<dbReference type="InterPro" id="IPR036866">
    <property type="entry name" value="RibonucZ/Hydroxyglut_hydro"/>
</dbReference>
<dbReference type="GO" id="GO:0030420">
    <property type="term" value="P:establishment of competence for transformation"/>
    <property type="evidence" value="ECO:0007669"/>
    <property type="project" value="InterPro"/>
</dbReference>
<name>A0A4R1HDX9_9GAMM</name>
<feature type="transmembrane region" description="Helical" evidence="6">
    <location>
        <begin position="271"/>
        <end position="290"/>
    </location>
</feature>
<evidence type="ECO:0000313" key="8">
    <source>
        <dbReference type="EMBL" id="TCK18370.1"/>
    </source>
</evidence>
<dbReference type="NCBIfam" id="TIGR00360">
    <property type="entry name" value="ComEC_N-term"/>
    <property type="match status" value="1"/>
</dbReference>
<feature type="transmembrane region" description="Helical" evidence="6">
    <location>
        <begin position="464"/>
        <end position="491"/>
    </location>
</feature>
<reference evidence="8 9" key="1">
    <citation type="submission" date="2019-03" db="EMBL/GenBank/DDBJ databases">
        <title>Genomic Encyclopedia of Type Strains, Phase IV (KMG-IV): sequencing the most valuable type-strain genomes for metagenomic binning, comparative biology and taxonomic classification.</title>
        <authorList>
            <person name="Goeker M."/>
        </authorList>
    </citation>
    <scope>NUCLEOTIDE SEQUENCE [LARGE SCALE GENOMIC DNA]</scope>
    <source>
        <strain evidence="8 9">DSM 19610</strain>
    </source>
</reference>
<accession>A0A4R1HDX9</accession>
<dbReference type="GO" id="GO:0005886">
    <property type="term" value="C:plasma membrane"/>
    <property type="evidence" value="ECO:0007669"/>
    <property type="project" value="UniProtKB-SubCell"/>
</dbReference>
<feature type="domain" description="Metallo-beta-lactamase" evidence="7">
    <location>
        <begin position="516"/>
        <end position="703"/>
    </location>
</feature>
<keyword evidence="9" id="KW-1185">Reference proteome</keyword>